<sequence>MTPRTQDRIADSGERVYHTVVIGAGLAGLAAAYKLDRAGFTDFVVLEKADRVGGTWRDNTYPGCGVDIPSPVYSFSFNPNPDWAHNFASQPEILAYIEQTVAEFGLDRYVSFGTEAIEATWSDERRRWLLNTTQGRYVAQFLIGAAGPITEPRLPEVEGLDRFTGEVFHSARWNHDYDLTGKRVAVIGTGASAVQFIPEIAPHVAQLHVLQRTASWVVPRLDIPFPTPARALFRWMPGTQRAVRFGLDSILRSLSAAMQHERAARLLNPIGLAHLYAQVRDPELRAALTPLFTMGCKRLLLSNTYLPALARDNVELIPHALTRITERGVVAADGSERVVDAIIFGTGFDVSHPPIAGRVRGADGRLLSERWAKSPEAYLATTAPGVPNLFILLGPNILVYNSFLDLAERQLDYIVDALTTALERGIETIEIPEAVTRAFNDKVQHALSRTVFNNGGCASYYLDENGRNFAAWPWSTTRLRKTLSRFDIENYTQTQSAAEPAGHAHDLATR</sequence>
<dbReference type="AlphaFoldDB" id="A0A5A7S5S7"/>
<dbReference type="SUPFAM" id="SSF51905">
    <property type="entry name" value="FAD/NAD(P)-binding domain"/>
    <property type="match status" value="1"/>
</dbReference>
<gene>
    <name evidence="1" type="ORF">FOY51_20210</name>
</gene>
<organism evidence="1 2">
    <name type="scientific">Antrihabitans cavernicola</name>
    <dbReference type="NCBI Taxonomy" id="2495913"/>
    <lineage>
        <taxon>Bacteria</taxon>
        <taxon>Bacillati</taxon>
        <taxon>Actinomycetota</taxon>
        <taxon>Actinomycetes</taxon>
        <taxon>Mycobacteriales</taxon>
        <taxon>Nocardiaceae</taxon>
        <taxon>Antrihabitans</taxon>
    </lineage>
</organism>
<comment type="caution">
    <text evidence="1">The sequence shown here is derived from an EMBL/GenBank/DDBJ whole genome shotgun (WGS) entry which is preliminary data.</text>
</comment>
<dbReference type="RefSeq" id="WP_149432059.1">
    <property type="nucleotide sequence ID" value="NZ_VLNY01000011.1"/>
</dbReference>
<dbReference type="OrthoDB" id="5168853at2"/>
<evidence type="ECO:0000313" key="2">
    <source>
        <dbReference type="Proteomes" id="UP000322244"/>
    </source>
</evidence>
<keyword evidence="2" id="KW-1185">Reference proteome</keyword>
<dbReference type="EMBL" id="VLNY01000011">
    <property type="protein sequence ID" value="KAA0021226.1"/>
    <property type="molecule type" value="Genomic_DNA"/>
</dbReference>
<dbReference type="InterPro" id="IPR036188">
    <property type="entry name" value="FAD/NAD-bd_sf"/>
</dbReference>
<protein>
    <submittedName>
        <fullName evidence="1">NAD(P)/FAD-dependent oxidoreductase</fullName>
    </submittedName>
</protein>
<dbReference type="InterPro" id="IPR051209">
    <property type="entry name" value="FAD-bind_Monooxygenase_sf"/>
</dbReference>
<reference evidence="1 2" key="1">
    <citation type="submission" date="2019-07" db="EMBL/GenBank/DDBJ databases">
        <title>Rhodococcus cavernicolus sp. nov., isolated from a cave.</title>
        <authorList>
            <person name="Lee S.D."/>
        </authorList>
    </citation>
    <scope>NUCLEOTIDE SEQUENCE [LARGE SCALE GENOMIC DNA]</scope>
    <source>
        <strain evidence="1 2">C1-24</strain>
    </source>
</reference>
<evidence type="ECO:0000313" key="1">
    <source>
        <dbReference type="EMBL" id="KAA0021226.1"/>
    </source>
</evidence>
<dbReference type="Pfam" id="PF13738">
    <property type="entry name" value="Pyr_redox_3"/>
    <property type="match status" value="1"/>
</dbReference>
<proteinExistence type="predicted"/>
<dbReference type="Proteomes" id="UP000322244">
    <property type="component" value="Unassembled WGS sequence"/>
</dbReference>
<dbReference type="PANTHER" id="PTHR42877">
    <property type="entry name" value="L-ORNITHINE N(5)-MONOOXYGENASE-RELATED"/>
    <property type="match status" value="1"/>
</dbReference>
<name>A0A5A7S5S7_9NOCA</name>
<dbReference type="PANTHER" id="PTHR42877:SF4">
    <property type="entry name" value="FAD_NAD(P)-BINDING DOMAIN-CONTAINING PROTEIN-RELATED"/>
    <property type="match status" value="1"/>
</dbReference>
<dbReference type="PRINTS" id="PR00469">
    <property type="entry name" value="PNDRDTASEII"/>
</dbReference>
<accession>A0A5A7S5S7</accession>
<dbReference type="Gene3D" id="3.50.50.60">
    <property type="entry name" value="FAD/NAD(P)-binding domain"/>
    <property type="match status" value="2"/>
</dbReference>